<dbReference type="InterPro" id="IPR054363">
    <property type="entry name" value="GH95_cat"/>
</dbReference>
<dbReference type="InterPro" id="IPR027414">
    <property type="entry name" value="GH95_N_dom"/>
</dbReference>
<dbReference type="PANTHER" id="PTHR31084">
    <property type="entry name" value="ALPHA-L-FUCOSIDASE 2"/>
    <property type="match status" value="1"/>
</dbReference>
<proteinExistence type="predicted"/>
<sequence>MTIMCRLWYQKPAEEWNEALPIGNGQLGGMVFGRVASERIQLNEDSLWSGGPMDRVNKDSYQYLSQIRDCLKNGEIQEAENITKQTQFATSPHMRHYQTLGDLWIDFNHLEGEKRVIRRESGTLSIVQDSLYHQNYSRALDLEEGLLTVDFKCRDTQYTRTYFASHPDKVIVCHLTSKGPDKLDFTLRLTRKDNRSGFGASYCDGVTIDDQNVMRLSGHQGGDDGIYFENQLAVVQEGGEQIRAGGKLIVEGASAATIYLTARTTYRTKDPSSWCQKVLRNAVAKGYEAILADYVADYKELFNRSRLYLTNVEDKRPTDAQLQSFEEEQPNLSLVNLYYDYGRYLLISSSREDSLPANLQGIWNPDFEPQWGSKYTININTEMNYWFAEKLGYGDLHMALLKHLKKVHQQGKKVAKKMYHCRGFVCHHNTDLWGDAAPQDENISSTIWPMGGAWLSLHIVNYYEYSQDRAFLDEYFPIVQDAVLFLVDYMVVNDNGEYVTGPSVSPENIYITDHDDFGSLTMGPTMDIEIVRSLFSAYLKLADIVDDHRLDKEVKQILAHLPSLKISKNGTIQEWQEDYDELEPGHRHISQLFGLFPGDSIQPLKSPELAQAAERTLERRLSHGGGHTGWSLAWIIHFYTRLFDGENAWAGICRLLSKATLPNLMDNHPPFQIDGNFGAVSGIIDMLVQDRGDQLFVLPALPKALSSGRLEGYRLKGQGELSMSWEDGKIKRLEIRYAVPKTIKLYYKGSERHLSFERGQTINVYK</sequence>
<dbReference type="InterPro" id="IPR049053">
    <property type="entry name" value="AFCA-like_C"/>
</dbReference>
<evidence type="ECO:0000259" key="2">
    <source>
        <dbReference type="Pfam" id="PF21307"/>
    </source>
</evidence>
<evidence type="ECO:0000313" key="4">
    <source>
        <dbReference type="EMBL" id="AXY24997.1"/>
    </source>
</evidence>
<dbReference type="PANTHER" id="PTHR31084:SF0">
    <property type="entry name" value="ALPHA-L-FUCOSIDASE 2"/>
    <property type="match status" value="1"/>
</dbReference>
<dbReference type="Proteomes" id="UP000263232">
    <property type="component" value="Chromosome"/>
</dbReference>
<dbReference type="SUPFAM" id="SSF48208">
    <property type="entry name" value="Six-hairpin glycosidases"/>
    <property type="match status" value="1"/>
</dbReference>
<dbReference type="InterPro" id="IPR016518">
    <property type="entry name" value="Alpha-L-fucosidase"/>
</dbReference>
<dbReference type="KEGG" id="abae:CL176_02570"/>
<dbReference type="EMBL" id="CP023434">
    <property type="protein sequence ID" value="AXY24997.1"/>
    <property type="molecule type" value="Genomic_DNA"/>
</dbReference>
<gene>
    <name evidence="4" type="ORF">CL176_02570</name>
</gene>
<dbReference type="Gene3D" id="1.50.10.10">
    <property type="match status" value="1"/>
</dbReference>
<protein>
    <submittedName>
        <fullName evidence="4">Uncharacterized protein</fullName>
    </submittedName>
</protein>
<dbReference type="GO" id="GO:0004560">
    <property type="term" value="F:alpha-L-fucosidase activity"/>
    <property type="evidence" value="ECO:0007669"/>
    <property type="project" value="InterPro"/>
</dbReference>
<dbReference type="Pfam" id="PF21307">
    <property type="entry name" value="Glyco_hydro_95_C"/>
    <property type="match status" value="1"/>
</dbReference>
<dbReference type="Pfam" id="PF14498">
    <property type="entry name" value="Glyco_hyd_65N_2"/>
    <property type="match status" value="1"/>
</dbReference>
<evidence type="ECO:0000313" key="5">
    <source>
        <dbReference type="Proteomes" id="UP000263232"/>
    </source>
</evidence>
<feature type="domain" description="Alpha fucosidase A-like C-terminal" evidence="2">
    <location>
        <begin position="692"/>
        <end position="749"/>
    </location>
</feature>
<dbReference type="AlphaFoldDB" id="A0A347WIU0"/>
<reference evidence="4 5" key="1">
    <citation type="submission" date="2017-09" db="EMBL/GenBank/DDBJ databases">
        <title>Complete genome sequence of Oxytococcus suis strain ZY16052.</title>
        <authorList>
            <person name="Li F."/>
        </authorList>
    </citation>
    <scope>NUCLEOTIDE SEQUENCE [LARGE SCALE GENOMIC DNA]</scope>
    <source>
        <strain evidence="4 5">ZY16052</strain>
    </source>
</reference>
<evidence type="ECO:0000259" key="1">
    <source>
        <dbReference type="Pfam" id="PF14498"/>
    </source>
</evidence>
<feature type="domain" description="Glycosyl hydrolase family 95 N-terminal" evidence="1">
    <location>
        <begin position="7"/>
        <end position="268"/>
    </location>
</feature>
<dbReference type="Pfam" id="PF22124">
    <property type="entry name" value="Glyco_hydro_95_cat"/>
    <property type="match status" value="1"/>
</dbReference>
<accession>A0A347WIU0</accession>
<dbReference type="InterPro" id="IPR012341">
    <property type="entry name" value="6hp_glycosidase-like_sf"/>
</dbReference>
<dbReference type="PIRSF" id="PIRSF007663">
    <property type="entry name" value="UCP007663"/>
    <property type="match status" value="1"/>
</dbReference>
<evidence type="ECO:0000259" key="3">
    <source>
        <dbReference type="Pfam" id="PF22124"/>
    </source>
</evidence>
<name>A0A347WIU0_9LACT</name>
<dbReference type="InterPro" id="IPR008928">
    <property type="entry name" value="6-hairpin_glycosidase_sf"/>
</dbReference>
<feature type="domain" description="Glycosyl hydrolase family 95 catalytic" evidence="3">
    <location>
        <begin position="286"/>
        <end position="687"/>
    </location>
</feature>
<keyword evidence="5" id="KW-1185">Reference proteome</keyword>
<dbReference type="GO" id="GO:0005975">
    <property type="term" value="P:carbohydrate metabolic process"/>
    <property type="evidence" value="ECO:0007669"/>
    <property type="project" value="InterPro"/>
</dbReference>
<dbReference type="OrthoDB" id="9802600at2"/>
<organism evidence="4 5">
    <name type="scientific">Suicoccus acidiformans</name>
    <dbReference type="NCBI Taxonomy" id="2036206"/>
    <lineage>
        <taxon>Bacteria</taxon>
        <taxon>Bacillati</taxon>
        <taxon>Bacillota</taxon>
        <taxon>Bacilli</taxon>
        <taxon>Lactobacillales</taxon>
        <taxon>Aerococcaceae</taxon>
        <taxon>Suicoccus</taxon>
    </lineage>
</organism>